<protein>
    <submittedName>
        <fullName evidence="7">Uncharacterized protein</fullName>
    </submittedName>
</protein>
<evidence type="ECO:0000256" key="5">
    <source>
        <dbReference type="ARBA" id="ARBA00023242"/>
    </source>
</evidence>
<reference evidence="7" key="1">
    <citation type="submission" date="2022-01" db="EMBL/GenBank/DDBJ databases">
        <authorList>
            <person name="King R."/>
        </authorList>
    </citation>
    <scope>NUCLEOTIDE SEQUENCE</scope>
</reference>
<evidence type="ECO:0000256" key="1">
    <source>
        <dbReference type="ARBA" id="ARBA00004123"/>
    </source>
</evidence>
<dbReference type="EMBL" id="OU896720">
    <property type="protein sequence ID" value="CAH1153559.1"/>
    <property type="molecule type" value="Genomic_DNA"/>
</dbReference>
<reference evidence="7" key="2">
    <citation type="submission" date="2022-10" db="EMBL/GenBank/DDBJ databases">
        <authorList>
            <consortium name="ENA_rothamsted_submissions"/>
            <consortium name="culmorum"/>
            <person name="King R."/>
        </authorList>
    </citation>
    <scope>NUCLEOTIDE SEQUENCE</scope>
</reference>
<dbReference type="AlphaFoldDB" id="A0A9P0GQZ7"/>
<dbReference type="GO" id="GO:0000124">
    <property type="term" value="C:SAGA complex"/>
    <property type="evidence" value="ECO:0007669"/>
    <property type="project" value="TreeGrafter"/>
</dbReference>
<dbReference type="PANTHER" id="PTHR13556">
    <property type="entry name" value="TRANSCRIPTIONAL ADAPTER 3-RELATED"/>
    <property type="match status" value="1"/>
</dbReference>
<organism evidence="7 8">
    <name type="scientific">Phaedon cochleariae</name>
    <name type="common">Mustard beetle</name>
    <dbReference type="NCBI Taxonomy" id="80249"/>
    <lineage>
        <taxon>Eukaryota</taxon>
        <taxon>Metazoa</taxon>
        <taxon>Ecdysozoa</taxon>
        <taxon>Arthropoda</taxon>
        <taxon>Hexapoda</taxon>
        <taxon>Insecta</taxon>
        <taxon>Pterygota</taxon>
        <taxon>Neoptera</taxon>
        <taxon>Endopterygota</taxon>
        <taxon>Coleoptera</taxon>
        <taxon>Polyphaga</taxon>
        <taxon>Cucujiformia</taxon>
        <taxon>Chrysomeloidea</taxon>
        <taxon>Chrysomelidae</taxon>
        <taxon>Chrysomelinae</taxon>
        <taxon>Chrysomelini</taxon>
        <taxon>Phaedon</taxon>
    </lineage>
</organism>
<dbReference type="PANTHER" id="PTHR13556:SF2">
    <property type="entry name" value="TRANSCRIPTIONAL ADAPTER 3"/>
    <property type="match status" value="1"/>
</dbReference>
<keyword evidence="3" id="KW-0805">Transcription regulation</keyword>
<dbReference type="GO" id="GO:0006357">
    <property type="term" value="P:regulation of transcription by RNA polymerase II"/>
    <property type="evidence" value="ECO:0007669"/>
    <property type="project" value="TreeGrafter"/>
</dbReference>
<sequence length="439" mass="49991">MDVPKRSSFTIPKINVKYNGKLKEILSSTKAKSEVQDLSNIPFIKQSDSIRLLPKYSAILGKSADDGVSMDDLDHLQQDLEKLYSTSAIRIRYFLSEIGEVDRNDEGPDRKAHDKTSLKRKRPDEKPKFKDAKNGMRVKKKTVGFPAKLIDDFLQEIPKVTLPKNDNSDKFWASIEPFCSSVTKDDVASLDSIIQEFSKEIDIKIPEVGDHYANGWSEEIINDEQNLGKSPSKKGAPTSDIKKNGLHAMLETFSSPQTQRLLNSLPKNGENEREPNKLKSTEFGKFRTSSAGQKVGRCLDRRLKKELMEQGIITMEDLAKNMPEDEILNEITKCQQELATVNEYNIQELNKLKSIVMNDLRSSEMKEQLDKVDKQVLELYNKIIVARKTAQQVEGDDFDKVVFTEQVTRDFEGQADALLKQQIELNHEINGLTDRDMIY</sequence>
<keyword evidence="5" id="KW-0539">Nucleus</keyword>
<dbReference type="GO" id="GO:0003713">
    <property type="term" value="F:transcription coactivator activity"/>
    <property type="evidence" value="ECO:0007669"/>
    <property type="project" value="TreeGrafter"/>
</dbReference>
<evidence type="ECO:0000256" key="3">
    <source>
        <dbReference type="ARBA" id="ARBA00023015"/>
    </source>
</evidence>
<comment type="subcellular location">
    <subcellularLocation>
        <location evidence="1">Nucleus</location>
    </subcellularLocation>
</comment>
<feature type="region of interest" description="Disordered" evidence="6">
    <location>
        <begin position="104"/>
        <end position="132"/>
    </location>
</feature>
<keyword evidence="8" id="KW-1185">Reference proteome</keyword>
<dbReference type="Pfam" id="PF10198">
    <property type="entry name" value="Ada3"/>
    <property type="match status" value="1"/>
</dbReference>
<dbReference type="Proteomes" id="UP001153737">
    <property type="component" value="Chromosome 14"/>
</dbReference>
<evidence type="ECO:0000313" key="8">
    <source>
        <dbReference type="Proteomes" id="UP001153737"/>
    </source>
</evidence>
<comment type="similarity">
    <text evidence="2">Belongs to the NGG1 family.</text>
</comment>
<dbReference type="OrthoDB" id="1232at2759"/>
<evidence type="ECO:0000313" key="7">
    <source>
        <dbReference type="EMBL" id="CAH1153559.1"/>
    </source>
</evidence>
<name>A0A9P0GQZ7_PHACE</name>
<evidence type="ECO:0000256" key="4">
    <source>
        <dbReference type="ARBA" id="ARBA00023163"/>
    </source>
</evidence>
<evidence type="ECO:0000256" key="6">
    <source>
        <dbReference type="SAM" id="MobiDB-lite"/>
    </source>
</evidence>
<evidence type="ECO:0000256" key="2">
    <source>
        <dbReference type="ARBA" id="ARBA00005330"/>
    </source>
</evidence>
<dbReference type="GO" id="GO:0005634">
    <property type="term" value="C:nucleus"/>
    <property type="evidence" value="ECO:0007669"/>
    <property type="project" value="UniProtKB-SubCell"/>
</dbReference>
<dbReference type="InterPro" id="IPR019340">
    <property type="entry name" value="Histone_AcTrfase_su3"/>
</dbReference>
<accession>A0A9P0GQZ7</accession>
<gene>
    <name evidence="7" type="ORF">PHAECO_LOCUS4211</name>
</gene>
<keyword evidence="4" id="KW-0804">Transcription</keyword>
<proteinExistence type="inferred from homology"/>